<dbReference type="InterPro" id="IPR055693">
    <property type="entry name" value="DUF7269"/>
</dbReference>
<dbReference type="Proteomes" id="UP000292704">
    <property type="component" value="Unassembled WGS sequence"/>
</dbReference>
<reference evidence="2 3" key="1">
    <citation type="submission" date="2019-02" db="EMBL/GenBank/DDBJ databases">
        <title>Genome analysis provides insights into bioremediation potentialities and Haloocin production by Natrinema altunense strain 4.1R isolated from Chott Douz in Tunisian desert.</title>
        <authorList>
            <person name="Najjari A."/>
            <person name="Youssef N."/>
            <person name="Ben Dhia O."/>
            <person name="Ferjani R."/>
            <person name="El Hidri D."/>
            <person name="Ouzari H.I."/>
            <person name="Cherif A."/>
        </authorList>
    </citation>
    <scope>NUCLEOTIDE SEQUENCE [LARGE SCALE GENOMIC DNA]</scope>
    <source>
        <strain evidence="2 3">4.1R</strain>
    </source>
</reference>
<feature type="transmembrane region" description="Helical" evidence="1">
    <location>
        <begin position="56"/>
        <end position="80"/>
    </location>
</feature>
<accession>A0A482XWD5</accession>
<sequence>MSRRSSPGPWQRLLTRLEAIHPEAIAVGIVGAGAALAIGVVVFGGFLPSVRTLTVLLYPFAALFPAIGAVLAVGACWWMWTADRSDGSRLLEGPPPEAATTVTEHPVGRETARTLLAAGEGRYRCRRNESAATVRRRLADGAVRVVTTKRGLAAGAAREAVRTGTWTDDPIAAAFLAEDLPQPPRERLRAAVDPGAAYHRRVRRTLAAIERIDEGTARNEEVDR</sequence>
<comment type="caution">
    <text evidence="2">The sequence shown here is derived from an EMBL/GenBank/DDBJ whole genome shotgun (WGS) entry which is preliminary data.</text>
</comment>
<keyword evidence="1" id="KW-0472">Membrane</keyword>
<gene>
    <name evidence="2" type="ORF">ELS17_17990</name>
</gene>
<keyword evidence="1" id="KW-0812">Transmembrane</keyword>
<organism evidence="2 3">
    <name type="scientific">Natrinema altunense</name>
    <dbReference type="NCBI Taxonomy" id="222984"/>
    <lineage>
        <taxon>Archaea</taxon>
        <taxon>Methanobacteriati</taxon>
        <taxon>Methanobacteriota</taxon>
        <taxon>Stenosarchaea group</taxon>
        <taxon>Halobacteria</taxon>
        <taxon>Halobacteriales</taxon>
        <taxon>Natrialbaceae</taxon>
        <taxon>Natrinema</taxon>
    </lineage>
</organism>
<dbReference type="Pfam" id="PF23933">
    <property type="entry name" value="DUF7269"/>
    <property type="match status" value="1"/>
</dbReference>
<keyword evidence="1" id="KW-1133">Transmembrane helix</keyword>
<evidence type="ECO:0000313" key="2">
    <source>
        <dbReference type="EMBL" id="RZH66253.1"/>
    </source>
</evidence>
<evidence type="ECO:0000313" key="3">
    <source>
        <dbReference type="Proteomes" id="UP000292704"/>
    </source>
</evidence>
<dbReference type="EMBL" id="SHMR01000011">
    <property type="protein sequence ID" value="RZH66253.1"/>
    <property type="molecule type" value="Genomic_DNA"/>
</dbReference>
<name>A0A482XWD5_9EURY</name>
<dbReference type="RefSeq" id="WP_130171790.1">
    <property type="nucleotide sequence ID" value="NZ_SHMR01000011.1"/>
</dbReference>
<protein>
    <submittedName>
        <fullName evidence="2">Uncharacterized protein</fullName>
    </submittedName>
</protein>
<evidence type="ECO:0000256" key="1">
    <source>
        <dbReference type="SAM" id="Phobius"/>
    </source>
</evidence>
<dbReference type="OrthoDB" id="31512at2157"/>
<feature type="transmembrane region" description="Helical" evidence="1">
    <location>
        <begin position="20"/>
        <end position="44"/>
    </location>
</feature>
<dbReference type="AlphaFoldDB" id="A0A482XWD5"/>
<dbReference type="STRING" id="222984.GCA_000731985_02779"/>
<proteinExistence type="predicted"/>